<dbReference type="GO" id="GO:0005634">
    <property type="term" value="C:nucleus"/>
    <property type="evidence" value="ECO:0007669"/>
    <property type="project" value="TreeGrafter"/>
</dbReference>
<dbReference type="eggNOG" id="KOG3131">
    <property type="taxonomic scope" value="Eukaryota"/>
</dbReference>
<dbReference type="PhylomeDB" id="T1IID1"/>
<comment type="similarity">
    <text evidence="1">Belongs to the SRR1 family.</text>
</comment>
<evidence type="ECO:0000313" key="4">
    <source>
        <dbReference type="Proteomes" id="UP000014500"/>
    </source>
</evidence>
<keyword evidence="4" id="KW-1185">Reference proteome</keyword>
<protein>
    <recommendedName>
        <fullName evidence="2">SRR1-like domain-containing protein</fullName>
    </recommendedName>
</protein>
<dbReference type="HOGENOM" id="CLU_062516_3_0_1"/>
<accession>T1IID1</accession>
<evidence type="ECO:0000313" key="3">
    <source>
        <dbReference type="EnsemblMetazoa" id="SMAR000627-PA"/>
    </source>
</evidence>
<dbReference type="AlphaFoldDB" id="T1IID1"/>
<dbReference type="Pfam" id="PF07985">
    <property type="entry name" value="SRR1"/>
    <property type="match status" value="1"/>
</dbReference>
<dbReference type="STRING" id="126957.T1IID1"/>
<dbReference type="OMA" id="VVTRKKW"/>
<dbReference type="Proteomes" id="UP000014500">
    <property type="component" value="Unassembled WGS sequence"/>
</dbReference>
<dbReference type="InterPro" id="IPR040044">
    <property type="entry name" value="SRR1L"/>
</dbReference>
<name>T1IID1_STRMM</name>
<evidence type="ECO:0000259" key="2">
    <source>
        <dbReference type="Pfam" id="PF07985"/>
    </source>
</evidence>
<reference evidence="3" key="2">
    <citation type="submission" date="2015-02" db="UniProtKB">
        <authorList>
            <consortium name="EnsemblMetazoa"/>
        </authorList>
    </citation>
    <scope>IDENTIFICATION</scope>
</reference>
<dbReference type="PANTHER" id="PTHR28626">
    <property type="entry name" value="SRR1-LIKE PROTEIN"/>
    <property type="match status" value="1"/>
</dbReference>
<dbReference type="GO" id="GO:0005737">
    <property type="term" value="C:cytoplasm"/>
    <property type="evidence" value="ECO:0007669"/>
    <property type="project" value="TreeGrafter"/>
</dbReference>
<dbReference type="EMBL" id="AFFK01014253">
    <property type="status" value="NOT_ANNOTATED_CDS"/>
    <property type="molecule type" value="Genomic_DNA"/>
</dbReference>
<feature type="domain" description="SRR1-like" evidence="2">
    <location>
        <begin position="85"/>
        <end position="246"/>
    </location>
</feature>
<dbReference type="InterPro" id="IPR012942">
    <property type="entry name" value="SRR1-like"/>
</dbReference>
<proteinExistence type="inferred from homology"/>
<reference evidence="4" key="1">
    <citation type="submission" date="2011-05" db="EMBL/GenBank/DDBJ databases">
        <authorList>
            <person name="Richards S.R."/>
            <person name="Qu J."/>
            <person name="Jiang H."/>
            <person name="Jhangiani S.N."/>
            <person name="Agravi P."/>
            <person name="Goodspeed R."/>
            <person name="Gross S."/>
            <person name="Mandapat C."/>
            <person name="Jackson L."/>
            <person name="Mathew T."/>
            <person name="Pu L."/>
            <person name="Thornton R."/>
            <person name="Saada N."/>
            <person name="Wilczek-Boney K.B."/>
            <person name="Lee S."/>
            <person name="Kovar C."/>
            <person name="Wu Y."/>
            <person name="Scherer S.E."/>
            <person name="Worley K.C."/>
            <person name="Muzny D.M."/>
            <person name="Gibbs R."/>
        </authorList>
    </citation>
    <scope>NUCLEOTIDE SEQUENCE</scope>
    <source>
        <strain evidence="4">Brora</strain>
    </source>
</reference>
<sequence length="288" mass="33245">MDDEQFQVVGKKRRRYRQRLVNLRPAMDNSDGPFLQSVTVDVNRTVKKVADFRVEIMSSDFYLNCVQTLNKSLKLITNEKKNGEKDIENEVESLVCYGLGNFSQCSIACYQLALYLCLQELLKPTTAFVFDPVFLREECEILTSLGVVVIEHNEEGKRRVGGTRTLFYLPHCGKALYNNLLWANWGSMLNCLVVLGNSFSRVFETASKGVLRDRWPYLLRAVAHTQEFAVQNNFRFLDVFNDLSVHVFPVDKIKSYPNEYWGDCDEPTYDGNEIEIITNEMMKHFKTA</sequence>
<dbReference type="PANTHER" id="PTHR28626:SF3">
    <property type="entry name" value="SRR1-LIKE PROTEIN"/>
    <property type="match status" value="1"/>
</dbReference>
<dbReference type="EnsemblMetazoa" id="SMAR000627-RA">
    <property type="protein sequence ID" value="SMAR000627-PA"/>
    <property type="gene ID" value="SMAR000627"/>
</dbReference>
<organism evidence="3 4">
    <name type="scientific">Strigamia maritima</name>
    <name type="common">European centipede</name>
    <name type="synonym">Geophilus maritimus</name>
    <dbReference type="NCBI Taxonomy" id="126957"/>
    <lineage>
        <taxon>Eukaryota</taxon>
        <taxon>Metazoa</taxon>
        <taxon>Ecdysozoa</taxon>
        <taxon>Arthropoda</taxon>
        <taxon>Myriapoda</taxon>
        <taxon>Chilopoda</taxon>
        <taxon>Pleurostigmophora</taxon>
        <taxon>Geophilomorpha</taxon>
        <taxon>Linotaeniidae</taxon>
        <taxon>Strigamia</taxon>
    </lineage>
</organism>
<evidence type="ECO:0000256" key="1">
    <source>
        <dbReference type="ARBA" id="ARBA00009856"/>
    </source>
</evidence>